<evidence type="ECO:0000256" key="5">
    <source>
        <dbReference type="ARBA" id="ARBA00023136"/>
    </source>
</evidence>
<feature type="transmembrane region" description="Helical" evidence="7">
    <location>
        <begin position="199"/>
        <end position="219"/>
    </location>
</feature>
<keyword evidence="2" id="KW-1003">Cell membrane</keyword>
<dbReference type="STRING" id="1166340.SAMN05192583_1539"/>
<keyword evidence="3 7" id="KW-0812">Transmembrane</keyword>
<feature type="transmembrane region" description="Helical" evidence="7">
    <location>
        <begin position="231"/>
        <end position="254"/>
    </location>
</feature>
<feature type="transmembrane region" description="Helical" evidence="7">
    <location>
        <begin position="151"/>
        <end position="179"/>
    </location>
</feature>
<comment type="subcellular location">
    <subcellularLocation>
        <location evidence="1">Cell membrane</location>
        <topology evidence="1">Multi-pass membrane protein</topology>
    </subcellularLocation>
</comment>
<keyword evidence="4 7" id="KW-1133">Transmembrane helix</keyword>
<dbReference type="PANTHER" id="PTHR30213:SF0">
    <property type="entry name" value="UPF0761 MEMBRANE PROTEIN YIHY"/>
    <property type="match status" value="1"/>
</dbReference>
<dbReference type="AlphaFoldDB" id="A0A1H8CE84"/>
<evidence type="ECO:0000313" key="9">
    <source>
        <dbReference type="Proteomes" id="UP000199206"/>
    </source>
</evidence>
<organism evidence="8 9">
    <name type="scientific">Sphingomonas gellani</name>
    <dbReference type="NCBI Taxonomy" id="1166340"/>
    <lineage>
        <taxon>Bacteria</taxon>
        <taxon>Pseudomonadati</taxon>
        <taxon>Pseudomonadota</taxon>
        <taxon>Alphaproteobacteria</taxon>
        <taxon>Sphingomonadales</taxon>
        <taxon>Sphingomonadaceae</taxon>
        <taxon>Sphingomonas</taxon>
    </lineage>
</organism>
<dbReference type="GO" id="GO:0005886">
    <property type="term" value="C:plasma membrane"/>
    <property type="evidence" value="ECO:0007669"/>
    <property type="project" value="UniProtKB-SubCell"/>
</dbReference>
<evidence type="ECO:0000256" key="2">
    <source>
        <dbReference type="ARBA" id="ARBA00022475"/>
    </source>
</evidence>
<evidence type="ECO:0000256" key="1">
    <source>
        <dbReference type="ARBA" id="ARBA00004651"/>
    </source>
</evidence>
<dbReference type="InterPro" id="IPR017039">
    <property type="entry name" value="Virul_fac_BrkB"/>
</dbReference>
<feature type="transmembrane region" description="Helical" evidence="7">
    <location>
        <begin position="115"/>
        <end position="139"/>
    </location>
</feature>
<evidence type="ECO:0000256" key="4">
    <source>
        <dbReference type="ARBA" id="ARBA00022989"/>
    </source>
</evidence>
<gene>
    <name evidence="8" type="ORF">SAMN05192583_1539</name>
</gene>
<dbReference type="OrthoDB" id="9781030at2"/>
<feature type="region of interest" description="Disordered" evidence="6">
    <location>
        <begin position="320"/>
        <end position="351"/>
    </location>
</feature>
<feature type="transmembrane region" description="Helical" evidence="7">
    <location>
        <begin position="44"/>
        <end position="73"/>
    </location>
</feature>
<evidence type="ECO:0000256" key="3">
    <source>
        <dbReference type="ARBA" id="ARBA00022692"/>
    </source>
</evidence>
<dbReference type="Pfam" id="PF03631">
    <property type="entry name" value="Virul_fac_BrkB"/>
    <property type="match status" value="1"/>
</dbReference>
<evidence type="ECO:0000256" key="7">
    <source>
        <dbReference type="SAM" id="Phobius"/>
    </source>
</evidence>
<dbReference type="PANTHER" id="PTHR30213">
    <property type="entry name" value="INNER MEMBRANE PROTEIN YHJD"/>
    <property type="match status" value="1"/>
</dbReference>
<evidence type="ECO:0000256" key="6">
    <source>
        <dbReference type="SAM" id="MobiDB-lite"/>
    </source>
</evidence>
<keyword evidence="5 7" id="KW-0472">Membrane</keyword>
<sequence length="430" mass="45115">MATSQASGDLDNKGRDADSPWHMPLSAWKTVLWRTWTEAGNDNVGLIAAGVAFYGFLAIVPVLASLVLVYGLIASPQTVIDNVRSLADAMPRDAAQLVGDQLMTVVKTSDGKKGFGLLLALALALFGARNGAGSVITALNVAYEEREKRNFLWVNLLAIGITGAAVLIAIVAILAITMLAKLQALLPGAPDVVLVVGKVVSYLLMTLAGAAGAAALYRFGPSRQQPRWQWLSAGSLFAAIGWLLLTLGFGIYVANFGNYNATYGSLGAVVVLLTWLYLSSYILMFGAELNAELEHQTKRDTTTGRARPLGERGAWVADHVAGEDAPPPPAPAGATPASEEPAKAQSHSAEPIQGGMGRDYLTLRVTARTARLAGMPKVGMAPAALATLGLSLLKRRERALPGIAVLASAAGLAWLGGESKRPDADVEPDE</sequence>
<feature type="transmembrane region" description="Helical" evidence="7">
    <location>
        <begin position="266"/>
        <end position="289"/>
    </location>
</feature>
<proteinExistence type="predicted"/>
<accession>A0A1H8CE84</accession>
<evidence type="ECO:0000313" key="8">
    <source>
        <dbReference type="EMBL" id="SEM92427.1"/>
    </source>
</evidence>
<dbReference type="Proteomes" id="UP000199206">
    <property type="component" value="Unassembled WGS sequence"/>
</dbReference>
<dbReference type="EMBL" id="FOCF01000003">
    <property type="protein sequence ID" value="SEM92427.1"/>
    <property type="molecule type" value="Genomic_DNA"/>
</dbReference>
<reference evidence="9" key="1">
    <citation type="submission" date="2016-10" db="EMBL/GenBank/DDBJ databases">
        <authorList>
            <person name="Varghese N."/>
            <person name="Submissions S."/>
        </authorList>
    </citation>
    <scope>NUCLEOTIDE SEQUENCE [LARGE SCALE GENOMIC DNA]</scope>
    <source>
        <strain evidence="9">S6-262</strain>
    </source>
</reference>
<keyword evidence="9" id="KW-1185">Reference proteome</keyword>
<name>A0A1H8CE84_9SPHN</name>
<dbReference type="NCBIfam" id="TIGR00765">
    <property type="entry name" value="yihY_not_rbn"/>
    <property type="match status" value="1"/>
</dbReference>
<protein>
    <submittedName>
        <fullName evidence="8">Membrane protein</fullName>
    </submittedName>
</protein>